<dbReference type="RefSeq" id="WP_057848364.1">
    <property type="nucleotide sequence ID" value="NZ_LLXX01000005.1"/>
</dbReference>
<name>A0A0R3M365_9BRAD</name>
<dbReference type="EMBL" id="LLXX01000005">
    <property type="protein sequence ID" value="KRR14738.1"/>
    <property type="molecule type" value="Genomic_DNA"/>
</dbReference>
<comment type="caution">
    <text evidence="1">The sequence shown here is derived from an EMBL/GenBank/DDBJ whole genome shotgun (WGS) entry which is preliminary data.</text>
</comment>
<gene>
    <name evidence="1" type="ORF">CP49_30960</name>
</gene>
<sequence>MLKLRSIGLSDFAVVEGRQRIGWIRLATERMPCLWLWNVTVHLPGELPMGSAPDINTAKSEFREAWKALKVRTPPDQLAAAYRAMNIRGDG</sequence>
<reference evidence="1 2" key="1">
    <citation type="submission" date="2014-03" db="EMBL/GenBank/DDBJ databases">
        <title>Bradyrhizobium valentinum sp. nov., isolated from effective nodules of Lupinus mariae-josephae, a lupine endemic of basic-lime soils in Eastern Spain.</title>
        <authorList>
            <person name="Duran D."/>
            <person name="Rey L."/>
            <person name="Navarro A."/>
            <person name="Busquets A."/>
            <person name="Imperial J."/>
            <person name="Ruiz-Argueso T."/>
        </authorList>
    </citation>
    <scope>NUCLEOTIDE SEQUENCE [LARGE SCALE GENOMIC DNA]</scope>
    <source>
        <strain evidence="1 2">LmjM3</strain>
    </source>
</reference>
<evidence type="ECO:0000313" key="2">
    <source>
        <dbReference type="Proteomes" id="UP000051913"/>
    </source>
</evidence>
<dbReference type="AlphaFoldDB" id="A0A0R3M365"/>
<protein>
    <submittedName>
        <fullName evidence="1">Uncharacterized protein</fullName>
    </submittedName>
</protein>
<dbReference type="Proteomes" id="UP000051913">
    <property type="component" value="Unassembled WGS sequence"/>
</dbReference>
<keyword evidence="2" id="KW-1185">Reference proteome</keyword>
<evidence type="ECO:0000313" key="1">
    <source>
        <dbReference type="EMBL" id="KRR14738.1"/>
    </source>
</evidence>
<accession>A0A0R3M365</accession>
<proteinExistence type="predicted"/>
<organism evidence="1 2">
    <name type="scientific">Bradyrhizobium valentinum</name>
    <dbReference type="NCBI Taxonomy" id="1518501"/>
    <lineage>
        <taxon>Bacteria</taxon>
        <taxon>Pseudomonadati</taxon>
        <taxon>Pseudomonadota</taxon>
        <taxon>Alphaproteobacteria</taxon>
        <taxon>Hyphomicrobiales</taxon>
        <taxon>Nitrobacteraceae</taxon>
        <taxon>Bradyrhizobium</taxon>
    </lineage>
</organism>